<proteinExistence type="predicted"/>
<organism evidence="2 3">
    <name type="scientific">Agromyces intestinalis</name>
    <dbReference type="NCBI Taxonomy" id="2592652"/>
    <lineage>
        <taxon>Bacteria</taxon>
        <taxon>Bacillati</taxon>
        <taxon>Actinomycetota</taxon>
        <taxon>Actinomycetes</taxon>
        <taxon>Micrococcales</taxon>
        <taxon>Microbacteriaceae</taxon>
        <taxon>Agromyces</taxon>
    </lineage>
</organism>
<dbReference type="AlphaFoldDB" id="A0A5C1YGN2"/>
<sequence>MTEAIVLTRDDEKRNTRAWVIAIAIPLAIVLAALMVYRASFAAFTATTPSGQNNWATGTVLIDNDMKGEAVFNEVNLAPGATGTKTVTVTYTGTIPTVDVRMYAQNPTGTQDLAADINLTITNEDAQTVFTGTLATFQQRTGWTDAAQGEVALTTAPGNTEEYTITYVVAPSAQEANAASVVFVWEAQSR</sequence>
<name>A0A5C1YGN2_9MICO</name>
<protein>
    <submittedName>
        <fullName evidence="2">Uncharacterized protein</fullName>
    </submittedName>
</protein>
<reference evidence="2 3" key="1">
    <citation type="submission" date="2019-09" db="EMBL/GenBank/DDBJ databases">
        <title>Genome sequencing of strain KACC 19306.</title>
        <authorList>
            <person name="Heo J."/>
            <person name="Kim S.-J."/>
            <person name="Kim J.-S."/>
            <person name="Hong S.-B."/>
            <person name="Kwon S.-W."/>
        </authorList>
    </citation>
    <scope>NUCLEOTIDE SEQUENCE [LARGE SCALE GENOMIC DNA]</scope>
    <source>
        <strain evidence="2 3">KACC 19306</strain>
    </source>
</reference>
<keyword evidence="1" id="KW-1133">Transmembrane helix</keyword>
<dbReference type="EMBL" id="CP043505">
    <property type="protein sequence ID" value="QEO14768.1"/>
    <property type="molecule type" value="Genomic_DNA"/>
</dbReference>
<dbReference type="OrthoDB" id="3826640at2"/>
<evidence type="ECO:0000313" key="2">
    <source>
        <dbReference type="EMBL" id="QEO14768.1"/>
    </source>
</evidence>
<keyword evidence="1" id="KW-0812">Transmembrane</keyword>
<feature type="transmembrane region" description="Helical" evidence="1">
    <location>
        <begin position="18"/>
        <end position="37"/>
    </location>
</feature>
<evidence type="ECO:0000313" key="3">
    <source>
        <dbReference type="Proteomes" id="UP000324678"/>
    </source>
</evidence>
<dbReference type="Proteomes" id="UP000324678">
    <property type="component" value="Chromosome"/>
</dbReference>
<dbReference type="RefSeq" id="WP_149160787.1">
    <property type="nucleotide sequence ID" value="NZ_CP043505.1"/>
</dbReference>
<keyword evidence="1" id="KW-0472">Membrane</keyword>
<dbReference type="KEGG" id="ail:FLP10_10365"/>
<gene>
    <name evidence="2" type="ORF">FLP10_10365</name>
</gene>
<accession>A0A5C1YGN2</accession>
<keyword evidence="3" id="KW-1185">Reference proteome</keyword>
<evidence type="ECO:0000256" key="1">
    <source>
        <dbReference type="SAM" id="Phobius"/>
    </source>
</evidence>